<dbReference type="PRINTS" id="PR00793">
    <property type="entry name" value="PROAMNOPTASE"/>
</dbReference>
<dbReference type="PANTHER" id="PTHR43798:SF33">
    <property type="entry name" value="HYDROLASE, PUTATIVE (AFU_ORTHOLOGUE AFUA_2G14860)-RELATED"/>
    <property type="match status" value="1"/>
</dbReference>
<dbReference type="InterPro" id="IPR050266">
    <property type="entry name" value="AB_hydrolase_sf"/>
</dbReference>
<organism evidence="4 5">
    <name type="scientific">Dyadobacter soli</name>
    <dbReference type="NCBI Taxonomy" id="659014"/>
    <lineage>
        <taxon>Bacteria</taxon>
        <taxon>Pseudomonadati</taxon>
        <taxon>Bacteroidota</taxon>
        <taxon>Cytophagia</taxon>
        <taxon>Cytophagales</taxon>
        <taxon>Spirosomataceae</taxon>
        <taxon>Dyadobacter</taxon>
    </lineage>
</organism>
<dbReference type="Pfam" id="PF00561">
    <property type="entry name" value="Abhydrolase_1"/>
    <property type="match status" value="1"/>
</dbReference>
<proteinExistence type="inferred from homology"/>
<reference evidence="5" key="1">
    <citation type="submission" date="2016-10" db="EMBL/GenBank/DDBJ databases">
        <authorList>
            <person name="Varghese N."/>
            <person name="Submissions S."/>
        </authorList>
    </citation>
    <scope>NUCLEOTIDE SEQUENCE [LARGE SCALE GENOMIC DNA]</scope>
    <source>
        <strain evidence="5">DSM 25329</strain>
    </source>
</reference>
<name>A0A1G7S7L2_9BACT</name>
<dbReference type="InterPro" id="IPR000073">
    <property type="entry name" value="AB_hydrolase_1"/>
</dbReference>
<feature type="domain" description="AB hydrolase-1" evidence="3">
    <location>
        <begin position="64"/>
        <end position="301"/>
    </location>
</feature>
<dbReference type="Gene3D" id="3.40.50.1820">
    <property type="entry name" value="alpha/beta hydrolase"/>
    <property type="match status" value="1"/>
</dbReference>
<evidence type="ECO:0000313" key="4">
    <source>
        <dbReference type="EMBL" id="SDG18971.1"/>
    </source>
</evidence>
<dbReference type="InterPro" id="IPR002410">
    <property type="entry name" value="Peptidase_S33"/>
</dbReference>
<dbReference type="STRING" id="659014.SAMN04487996_11627"/>
<evidence type="ECO:0000256" key="2">
    <source>
        <dbReference type="ARBA" id="ARBA00022801"/>
    </source>
</evidence>
<dbReference type="InterPro" id="IPR029058">
    <property type="entry name" value="AB_hydrolase_fold"/>
</dbReference>
<dbReference type="AlphaFoldDB" id="A0A1G7S7L2"/>
<keyword evidence="5" id="KW-1185">Reference proteome</keyword>
<evidence type="ECO:0000256" key="1">
    <source>
        <dbReference type="ARBA" id="ARBA00010088"/>
    </source>
</evidence>
<dbReference type="GO" id="GO:0008233">
    <property type="term" value="F:peptidase activity"/>
    <property type="evidence" value="ECO:0007669"/>
    <property type="project" value="InterPro"/>
</dbReference>
<dbReference type="PANTHER" id="PTHR43798">
    <property type="entry name" value="MONOACYLGLYCEROL LIPASE"/>
    <property type="match status" value="1"/>
</dbReference>
<dbReference type="PRINTS" id="PR00111">
    <property type="entry name" value="ABHYDROLASE"/>
</dbReference>
<protein>
    <submittedName>
        <fullName evidence="4">Proline iminopeptidase</fullName>
    </submittedName>
</protein>
<dbReference type="EMBL" id="FNAN01000016">
    <property type="protein sequence ID" value="SDG18971.1"/>
    <property type="molecule type" value="Genomic_DNA"/>
</dbReference>
<keyword evidence="2" id="KW-0378">Hydrolase</keyword>
<dbReference type="GO" id="GO:0006508">
    <property type="term" value="P:proteolysis"/>
    <property type="evidence" value="ECO:0007669"/>
    <property type="project" value="InterPro"/>
</dbReference>
<accession>A0A1G7S7L2</accession>
<evidence type="ECO:0000259" key="3">
    <source>
        <dbReference type="Pfam" id="PF00561"/>
    </source>
</evidence>
<gene>
    <name evidence="4" type="ORF">SAMN04487996_11627</name>
</gene>
<evidence type="ECO:0000313" key="5">
    <source>
        <dbReference type="Proteomes" id="UP000198748"/>
    </source>
</evidence>
<comment type="similarity">
    <text evidence="1">Belongs to the peptidase S33 family.</text>
</comment>
<dbReference type="OrthoDB" id="9796770at2"/>
<dbReference type="SUPFAM" id="SSF53474">
    <property type="entry name" value="alpha/beta-Hydrolases"/>
    <property type="match status" value="1"/>
</dbReference>
<dbReference type="GO" id="GO:0016020">
    <property type="term" value="C:membrane"/>
    <property type="evidence" value="ECO:0007669"/>
    <property type="project" value="TreeGrafter"/>
</dbReference>
<sequence>MLAKTAAPIFAQKMIESVMKYIRKSLKIIWVLPFLFSQLYAQKAHVIQSADGIPLHVREYGQGKPVVLLAGGPGFNAAYLEPIWKALPQYRFVVPDQRGTGSSVVDRLDSSVINVNQYVEDLELMRKQLHIDKLMLAGHSWGGMLALAYAARYPRNVDRLVLLGPGGITQNFFKYFKSNIRMRLREEDVAESKAANNFALSLKAIWPGYFYNRDKALATKMLVDTNLANYQSGKVNSLALSDYKKTESTRVASLRKFTRPVYIIQGRQDPVGESTVYETKSIIPQTEILFIENCGHLPWLESEAAATQFFDLLKASLK</sequence>
<dbReference type="Proteomes" id="UP000198748">
    <property type="component" value="Unassembled WGS sequence"/>
</dbReference>